<evidence type="ECO:0000313" key="2">
    <source>
        <dbReference type="EMBL" id="KAF8880572.1"/>
    </source>
</evidence>
<evidence type="ECO:0000256" key="1">
    <source>
        <dbReference type="SAM" id="MobiDB-lite"/>
    </source>
</evidence>
<reference evidence="2" key="1">
    <citation type="submission" date="2020-11" db="EMBL/GenBank/DDBJ databases">
        <authorList>
            <consortium name="DOE Joint Genome Institute"/>
            <person name="Ahrendt S."/>
            <person name="Riley R."/>
            <person name="Andreopoulos W."/>
            <person name="LaButti K."/>
            <person name="Pangilinan J."/>
            <person name="Ruiz-duenas F.J."/>
            <person name="Barrasa J.M."/>
            <person name="Sanchez-Garcia M."/>
            <person name="Camarero S."/>
            <person name="Miyauchi S."/>
            <person name="Serrano A."/>
            <person name="Linde D."/>
            <person name="Babiker R."/>
            <person name="Drula E."/>
            <person name="Ayuso-Fernandez I."/>
            <person name="Pacheco R."/>
            <person name="Padilla G."/>
            <person name="Ferreira P."/>
            <person name="Barriuso J."/>
            <person name="Kellner H."/>
            <person name="Castanera R."/>
            <person name="Alfaro M."/>
            <person name="Ramirez L."/>
            <person name="Pisabarro A.G."/>
            <person name="Kuo A."/>
            <person name="Tritt A."/>
            <person name="Lipzen A."/>
            <person name="He G."/>
            <person name="Yan M."/>
            <person name="Ng V."/>
            <person name="Cullen D."/>
            <person name="Martin F."/>
            <person name="Rosso M.-N."/>
            <person name="Henrissat B."/>
            <person name="Hibbett D."/>
            <person name="Martinez A.T."/>
            <person name="Grigoriev I.V."/>
        </authorList>
    </citation>
    <scope>NUCLEOTIDE SEQUENCE</scope>
    <source>
        <strain evidence="2">AH 44721</strain>
    </source>
</reference>
<protein>
    <submittedName>
        <fullName evidence="2">Uncharacterized protein</fullName>
    </submittedName>
</protein>
<feature type="region of interest" description="Disordered" evidence="1">
    <location>
        <begin position="1"/>
        <end position="49"/>
    </location>
</feature>
<sequence length="162" mass="17739">MVVESSVSWERQALILPSDPESQTEPDSQPPPAASSLTHPPAPLPPLVPTASTTLLQEKLSIEVKPAEGQSLPQVIKDFMGMFPSPDSMPETFTKSWFDRRFAKLAAEEWEANNDHQIKSTSETSSPLCPLLSRLILQHLALPSLDNVPNSSLSTYACSFLL</sequence>
<name>A0A9P5NBN6_GYMJU</name>
<keyword evidence="3" id="KW-1185">Reference proteome</keyword>
<organism evidence="2 3">
    <name type="scientific">Gymnopilus junonius</name>
    <name type="common">Spectacular rustgill mushroom</name>
    <name type="synonym">Gymnopilus spectabilis subsp. junonius</name>
    <dbReference type="NCBI Taxonomy" id="109634"/>
    <lineage>
        <taxon>Eukaryota</taxon>
        <taxon>Fungi</taxon>
        <taxon>Dikarya</taxon>
        <taxon>Basidiomycota</taxon>
        <taxon>Agaricomycotina</taxon>
        <taxon>Agaricomycetes</taxon>
        <taxon>Agaricomycetidae</taxon>
        <taxon>Agaricales</taxon>
        <taxon>Agaricineae</taxon>
        <taxon>Hymenogastraceae</taxon>
        <taxon>Gymnopilus</taxon>
    </lineage>
</organism>
<gene>
    <name evidence="2" type="ORF">CPB84DRAFT_1828201</name>
</gene>
<dbReference type="Proteomes" id="UP000724874">
    <property type="component" value="Unassembled WGS sequence"/>
</dbReference>
<comment type="caution">
    <text evidence="2">The sequence shown here is derived from an EMBL/GenBank/DDBJ whole genome shotgun (WGS) entry which is preliminary data.</text>
</comment>
<dbReference type="AlphaFoldDB" id="A0A9P5NBN6"/>
<accession>A0A9P5NBN6</accession>
<evidence type="ECO:0000313" key="3">
    <source>
        <dbReference type="Proteomes" id="UP000724874"/>
    </source>
</evidence>
<dbReference type="EMBL" id="JADNYJ010000139">
    <property type="protein sequence ID" value="KAF8880572.1"/>
    <property type="molecule type" value="Genomic_DNA"/>
</dbReference>
<proteinExistence type="predicted"/>